<organism evidence="4 5">
    <name type="scientific">Phaeobacter italicus</name>
    <dbReference type="NCBI Taxonomy" id="481446"/>
    <lineage>
        <taxon>Bacteria</taxon>
        <taxon>Pseudomonadati</taxon>
        <taxon>Pseudomonadota</taxon>
        <taxon>Alphaproteobacteria</taxon>
        <taxon>Rhodobacterales</taxon>
        <taxon>Roseobacteraceae</taxon>
        <taxon>Phaeobacter</taxon>
    </lineage>
</organism>
<dbReference type="HAMAP" id="MF_01477">
    <property type="entry name" value="Iojap_RsfS"/>
    <property type="match status" value="1"/>
</dbReference>
<dbReference type="Gene3D" id="3.30.460.10">
    <property type="entry name" value="Beta Polymerase, domain 2"/>
    <property type="match status" value="1"/>
</dbReference>
<comment type="function">
    <text evidence="2">Functions as a ribosomal silencing factor. Interacts with ribosomal protein uL14 (rplN), blocking formation of intersubunit bridge B8. Prevents association of the 30S and 50S ribosomal subunits and the formation of functional ribosomes, thus repressing translation.</text>
</comment>
<dbReference type="GO" id="GO:0090071">
    <property type="term" value="P:negative regulation of ribosome biogenesis"/>
    <property type="evidence" value="ECO:0007669"/>
    <property type="project" value="UniProtKB-UniRule"/>
</dbReference>
<keyword evidence="2" id="KW-0963">Cytoplasm</keyword>
<dbReference type="GO" id="GO:0017148">
    <property type="term" value="P:negative regulation of translation"/>
    <property type="evidence" value="ECO:0007669"/>
    <property type="project" value="UniProtKB-UniRule"/>
</dbReference>
<dbReference type="Pfam" id="PF02410">
    <property type="entry name" value="RsfS"/>
    <property type="match status" value="1"/>
</dbReference>
<evidence type="ECO:0000256" key="1">
    <source>
        <dbReference type="ARBA" id="ARBA00010574"/>
    </source>
</evidence>
<accession>A0A0H5D773</accession>
<dbReference type="GO" id="GO:0043023">
    <property type="term" value="F:ribosomal large subunit binding"/>
    <property type="evidence" value="ECO:0007669"/>
    <property type="project" value="TreeGrafter"/>
</dbReference>
<evidence type="ECO:0000256" key="2">
    <source>
        <dbReference type="HAMAP-Rule" id="MF_01477"/>
    </source>
</evidence>
<protein>
    <recommendedName>
        <fullName evidence="2">Ribosomal silencing factor RsfS</fullName>
    </recommendedName>
</protein>
<proteinExistence type="inferred from homology"/>
<dbReference type="InterPro" id="IPR004394">
    <property type="entry name" value="Iojap/RsfS/C7orf30"/>
</dbReference>
<feature type="region of interest" description="Disordered" evidence="3">
    <location>
        <begin position="1"/>
        <end position="40"/>
    </location>
</feature>
<gene>
    <name evidence="2 4" type="primary">rsfS</name>
    <name evidence="4" type="ORF">NIT7321_03820</name>
</gene>
<keyword evidence="5" id="KW-1185">Reference proteome</keyword>
<evidence type="ECO:0000256" key="3">
    <source>
        <dbReference type="SAM" id="MobiDB-lite"/>
    </source>
</evidence>
<dbReference type="InterPro" id="IPR043519">
    <property type="entry name" value="NT_sf"/>
</dbReference>
<reference evidence="5" key="1">
    <citation type="submission" date="2015-05" db="EMBL/GenBank/DDBJ databases">
        <authorList>
            <person name="Rodrigo-Torres Lidia"/>
            <person name="Arahal R.David."/>
        </authorList>
    </citation>
    <scope>NUCLEOTIDE SEQUENCE [LARGE SCALE GENOMIC DNA]</scope>
    <source>
        <strain evidence="5">CECT 7321</strain>
    </source>
</reference>
<comment type="similarity">
    <text evidence="1 2">Belongs to the Iojap/RsfS family.</text>
</comment>
<comment type="subunit">
    <text evidence="2">Interacts with ribosomal protein uL14 (rplN).</text>
</comment>
<dbReference type="EMBL" id="CVRL01000046">
    <property type="protein sequence ID" value="CRL12936.1"/>
    <property type="molecule type" value="Genomic_DNA"/>
</dbReference>
<dbReference type="GO" id="GO:0005737">
    <property type="term" value="C:cytoplasm"/>
    <property type="evidence" value="ECO:0007669"/>
    <property type="project" value="UniProtKB-SubCell"/>
</dbReference>
<evidence type="ECO:0000313" key="4">
    <source>
        <dbReference type="EMBL" id="CRL12936.1"/>
    </source>
</evidence>
<dbReference type="NCBIfam" id="TIGR00090">
    <property type="entry name" value="rsfS_iojap_ybeB"/>
    <property type="match status" value="1"/>
</dbReference>
<sequence>MLNWDYPSAGGPAARYKEDNVLSPEPQAAQDAGRGVAVMATKSQPTSDQLLARVLSSLDDDKAEDVVQIDLRGKTAIGDHMVIASGRSTRQVASMAEKLADRLKQDYGLLCKVEGKDTGDWVLIDTGDIIIHLFRPEVREFYQLEKMWLPAGTSPAQSEN</sequence>
<keyword evidence="2" id="KW-0810">Translation regulation</keyword>
<dbReference type="PANTHER" id="PTHR21043">
    <property type="entry name" value="IOJAP SUPERFAMILY ORTHOLOG"/>
    <property type="match status" value="1"/>
</dbReference>
<comment type="subcellular location">
    <subcellularLocation>
        <location evidence="2">Cytoplasm</location>
    </subcellularLocation>
</comment>
<keyword evidence="2" id="KW-0678">Repressor</keyword>
<evidence type="ECO:0000313" key="5">
    <source>
        <dbReference type="Proteomes" id="UP000043764"/>
    </source>
</evidence>
<dbReference type="STRING" id="481446.NIT7645_02164"/>
<dbReference type="SUPFAM" id="SSF81301">
    <property type="entry name" value="Nucleotidyltransferase"/>
    <property type="match status" value="1"/>
</dbReference>
<dbReference type="PANTHER" id="PTHR21043:SF0">
    <property type="entry name" value="MITOCHONDRIAL ASSEMBLY OF RIBOSOMAL LARGE SUBUNIT PROTEIN 1"/>
    <property type="match status" value="1"/>
</dbReference>
<dbReference type="AlphaFoldDB" id="A0A0H5D773"/>
<dbReference type="GO" id="GO:0042256">
    <property type="term" value="P:cytosolic ribosome assembly"/>
    <property type="evidence" value="ECO:0007669"/>
    <property type="project" value="UniProtKB-UniRule"/>
</dbReference>
<dbReference type="Proteomes" id="UP000043764">
    <property type="component" value="Unassembled WGS sequence"/>
</dbReference>
<name>A0A0H5D773_9RHOB</name>
<dbReference type="RefSeq" id="WP_224834194.1">
    <property type="nucleotide sequence ID" value="NZ_CVRL01000046.1"/>
</dbReference>